<gene>
    <name evidence="1" type="ORF">OA50_05045</name>
</gene>
<comment type="caution">
    <text evidence="1">The sequence shown here is derived from an EMBL/GenBank/DDBJ whole genome shotgun (WGS) entry which is preliminary data.</text>
</comment>
<protein>
    <submittedName>
        <fullName evidence="1">Uncharacterized protein</fullName>
    </submittedName>
</protein>
<dbReference type="STRING" id="561184.SAMN05216376_105203"/>
<keyword evidence="2" id="KW-1185">Reference proteome</keyword>
<sequence>MTPRARFVICAAALAANRGGMSWDSHLLSPLASACEALPGLPAGDALGPVRGACETLLAARLAGDAFAYGQAKDALQLRLAAYWALKVREVAA</sequence>
<proteinExistence type="predicted"/>
<dbReference type="Proteomes" id="UP000030960">
    <property type="component" value="Unassembled WGS sequence"/>
</dbReference>
<dbReference type="EMBL" id="JSUQ01000027">
    <property type="protein sequence ID" value="KHQ50370.1"/>
    <property type="molecule type" value="Genomic_DNA"/>
</dbReference>
<dbReference type="PROSITE" id="PS51257">
    <property type="entry name" value="PROKAR_LIPOPROTEIN"/>
    <property type="match status" value="1"/>
</dbReference>
<accession>A0A0B3RGE5</accession>
<dbReference type="RefSeq" id="WP_043146230.1">
    <property type="nucleotide sequence ID" value="NZ_JSUQ01000027.1"/>
</dbReference>
<evidence type="ECO:0000313" key="1">
    <source>
        <dbReference type="EMBL" id="KHQ50370.1"/>
    </source>
</evidence>
<dbReference type="AlphaFoldDB" id="A0A0B3RGE5"/>
<evidence type="ECO:0000313" key="2">
    <source>
        <dbReference type="Proteomes" id="UP000030960"/>
    </source>
</evidence>
<reference evidence="1 2" key="1">
    <citation type="submission" date="2014-10" db="EMBL/GenBank/DDBJ databases">
        <title>Genome sequence of Ponticoccus sp. strain UMTAT08 isolated from clonal culture of toxic dinoflagellate Alexandrium tamiyavanichii.</title>
        <authorList>
            <person name="Gan H.Y."/>
            <person name="Muhd D.-D."/>
            <person name="Mohd Noor M.E."/>
            <person name="Yeong Y.S."/>
            <person name="Usup G."/>
        </authorList>
    </citation>
    <scope>NUCLEOTIDE SEQUENCE [LARGE SCALE GENOMIC DNA]</scope>
    <source>
        <strain evidence="1 2">UMTAT08</strain>
    </source>
</reference>
<name>A0A0B3RGE5_9RHOB</name>
<organism evidence="1 2">
    <name type="scientific">Mameliella alba</name>
    <dbReference type="NCBI Taxonomy" id="561184"/>
    <lineage>
        <taxon>Bacteria</taxon>
        <taxon>Pseudomonadati</taxon>
        <taxon>Pseudomonadota</taxon>
        <taxon>Alphaproteobacteria</taxon>
        <taxon>Rhodobacterales</taxon>
        <taxon>Roseobacteraceae</taxon>
        <taxon>Mameliella</taxon>
    </lineage>
</organism>